<dbReference type="STRING" id="44010.AWC00_05630"/>
<keyword evidence="5" id="KW-1133">Transmembrane helix</keyword>
<evidence type="ECO:0000256" key="5">
    <source>
        <dbReference type="SAM" id="Phobius"/>
    </source>
</evidence>
<evidence type="ECO:0000256" key="2">
    <source>
        <dbReference type="ARBA" id="ARBA00023136"/>
    </source>
</evidence>
<comment type="subcellular location">
    <subcellularLocation>
        <location evidence="1">Membrane</location>
    </subcellularLocation>
</comment>
<dbReference type="PANTHER" id="PTHR37042">
    <property type="entry name" value="OUTER MEMBRANE PROTEIN RV1973"/>
    <property type="match status" value="1"/>
</dbReference>
<dbReference type="EMBL" id="AP022613">
    <property type="protein sequence ID" value="BBZ38829.1"/>
    <property type="molecule type" value="Genomic_DNA"/>
</dbReference>
<evidence type="ECO:0000313" key="7">
    <source>
        <dbReference type="Proteomes" id="UP000467385"/>
    </source>
</evidence>
<evidence type="ECO:0000256" key="3">
    <source>
        <dbReference type="SAM" id="Coils"/>
    </source>
</evidence>
<evidence type="ECO:0000256" key="1">
    <source>
        <dbReference type="ARBA" id="ARBA00004370"/>
    </source>
</evidence>
<feature type="region of interest" description="Disordered" evidence="4">
    <location>
        <begin position="99"/>
        <end position="126"/>
    </location>
</feature>
<feature type="transmembrane region" description="Helical" evidence="5">
    <location>
        <begin position="135"/>
        <end position="157"/>
    </location>
</feature>
<dbReference type="GO" id="GO:0016020">
    <property type="term" value="C:membrane"/>
    <property type="evidence" value="ECO:0007669"/>
    <property type="project" value="UniProtKB-SubCell"/>
</dbReference>
<feature type="coiled-coil region" evidence="3">
    <location>
        <begin position="6"/>
        <end position="42"/>
    </location>
</feature>
<proteinExistence type="predicted"/>
<name>A0A1X1TMV1_9MYCO</name>
<keyword evidence="3" id="KW-0175">Coiled coil</keyword>
<dbReference type="PANTHER" id="PTHR37042:SF4">
    <property type="entry name" value="OUTER MEMBRANE PROTEIN RV1973"/>
    <property type="match status" value="1"/>
</dbReference>
<reference evidence="6 7" key="1">
    <citation type="journal article" date="2019" name="Emerg. Microbes Infect.">
        <title>Comprehensive subspecies identification of 175 nontuberculous mycobacteria species based on 7547 genomic profiles.</title>
        <authorList>
            <person name="Matsumoto Y."/>
            <person name="Kinjo T."/>
            <person name="Motooka D."/>
            <person name="Nabeya D."/>
            <person name="Jung N."/>
            <person name="Uechi K."/>
            <person name="Horii T."/>
            <person name="Iida T."/>
            <person name="Fujita J."/>
            <person name="Nakamura S."/>
        </authorList>
    </citation>
    <scope>NUCLEOTIDE SEQUENCE [LARGE SCALE GENOMIC DNA]</scope>
    <source>
        <strain evidence="6 7">JCM 14738</strain>
    </source>
</reference>
<sequence length="290" mass="30339">MHADGLGEALAAAEEAEAEAAAAEARAAAALARARATKLRRQADLIAVRAGEKTSHEAPETGNGVSEATDDMADVDDEAPGVTGSADEEVARAEEEMRGAVEDSGGSKAAAIADVSSTSTPGSPRRWLPRLRWRPIVATATIVLTVALLAASGYMVAQDRRISQQRQRSVEFAAAARQGVVTLMSLDFAHAKDDVQRIIDNATGDFKKNFQATADDFVKGAQDAKAVSHATVNATAVESMSDDSAVVLVAAKTTVTNTSGANNEPRSWRLSVTVIRDGGQLKIAKVDFVP</sequence>
<protein>
    <submittedName>
        <fullName evidence="6">Membrane protein</fullName>
    </submittedName>
</protein>
<accession>A0A1X1TMV1</accession>
<gene>
    <name evidence="6" type="ORF">MCNS_18920</name>
</gene>
<feature type="compositionally biased region" description="Basic and acidic residues" evidence="4">
    <location>
        <begin position="50"/>
        <end position="59"/>
    </location>
</feature>
<dbReference type="OrthoDB" id="4774723at2"/>
<dbReference type="Proteomes" id="UP000467385">
    <property type="component" value="Chromosome"/>
</dbReference>
<keyword evidence="5" id="KW-0812">Transmembrane</keyword>
<organism evidence="6 7">
    <name type="scientific">Mycobacterium conspicuum</name>
    <dbReference type="NCBI Taxonomy" id="44010"/>
    <lineage>
        <taxon>Bacteria</taxon>
        <taxon>Bacillati</taxon>
        <taxon>Actinomycetota</taxon>
        <taxon>Actinomycetes</taxon>
        <taxon>Mycobacteriales</taxon>
        <taxon>Mycobacteriaceae</taxon>
        <taxon>Mycobacterium</taxon>
    </lineage>
</organism>
<keyword evidence="2 5" id="KW-0472">Membrane</keyword>
<evidence type="ECO:0000313" key="6">
    <source>
        <dbReference type="EMBL" id="BBZ38829.1"/>
    </source>
</evidence>
<keyword evidence="7" id="KW-1185">Reference proteome</keyword>
<feature type="region of interest" description="Disordered" evidence="4">
    <location>
        <begin position="50"/>
        <end position="87"/>
    </location>
</feature>
<evidence type="ECO:0000256" key="4">
    <source>
        <dbReference type="SAM" id="MobiDB-lite"/>
    </source>
</evidence>
<dbReference type="AlphaFoldDB" id="A0A1X1TMV1"/>
<feature type="compositionally biased region" description="Acidic residues" evidence="4">
    <location>
        <begin position="68"/>
        <end position="79"/>
    </location>
</feature>